<keyword evidence="2" id="KW-1185">Reference proteome</keyword>
<protein>
    <submittedName>
        <fullName evidence="1">Uncharacterized protein</fullName>
    </submittedName>
</protein>
<accession>A0ACB7S0Z8</accession>
<name>A0ACB7S0Z8_HYAAI</name>
<evidence type="ECO:0000313" key="2">
    <source>
        <dbReference type="Proteomes" id="UP000821845"/>
    </source>
</evidence>
<gene>
    <name evidence="1" type="ORF">HPB50_015496</name>
</gene>
<proteinExistence type="predicted"/>
<dbReference type="EMBL" id="CM023486">
    <property type="protein sequence ID" value="KAH6928403.1"/>
    <property type="molecule type" value="Genomic_DNA"/>
</dbReference>
<comment type="caution">
    <text evidence="1">The sequence shown here is derived from an EMBL/GenBank/DDBJ whole genome shotgun (WGS) entry which is preliminary data.</text>
</comment>
<organism evidence="1 2">
    <name type="scientific">Hyalomma asiaticum</name>
    <name type="common">Tick</name>
    <dbReference type="NCBI Taxonomy" id="266040"/>
    <lineage>
        <taxon>Eukaryota</taxon>
        <taxon>Metazoa</taxon>
        <taxon>Ecdysozoa</taxon>
        <taxon>Arthropoda</taxon>
        <taxon>Chelicerata</taxon>
        <taxon>Arachnida</taxon>
        <taxon>Acari</taxon>
        <taxon>Parasitiformes</taxon>
        <taxon>Ixodida</taxon>
        <taxon>Ixodoidea</taxon>
        <taxon>Ixodidae</taxon>
        <taxon>Hyalomminae</taxon>
        <taxon>Hyalomma</taxon>
    </lineage>
</organism>
<reference evidence="1" key="1">
    <citation type="submission" date="2020-05" db="EMBL/GenBank/DDBJ databases">
        <title>Large-scale comparative analyses of tick genomes elucidate their genetic diversity and vector capacities.</title>
        <authorList>
            <person name="Jia N."/>
            <person name="Wang J."/>
            <person name="Shi W."/>
            <person name="Du L."/>
            <person name="Sun Y."/>
            <person name="Zhan W."/>
            <person name="Jiang J."/>
            <person name="Wang Q."/>
            <person name="Zhang B."/>
            <person name="Ji P."/>
            <person name="Sakyi L.B."/>
            <person name="Cui X."/>
            <person name="Yuan T."/>
            <person name="Jiang B."/>
            <person name="Yang W."/>
            <person name="Lam T.T.-Y."/>
            <person name="Chang Q."/>
            <person name="Ding S."/>
            <person name="Wang X."/>
            <person name="Zhu J."/>
            <person name="Ruan X."/>
            <person name="Zhao L."/>
            <person name="Wei J."/>
            <person name="Que T."/>
            <person name="Du C."/>
            <person name="Cheng J."/>
            <person name="Dai P."/>
            <person name="Han X."/>
            <person name="Huang E."/>
            <person name="Gao Y."/>
            <person name="Liu J."/>
            <person name="Shao H."/>
            <person name="Ye R."/>
            <person name="Li L."/>
            <person name="Wei W."/>
            <person name="Wang X."/>
            <person name="Wang C."/>
            <person name="Yang T."/>
            <person name="Huo Q."/>
            <person name="Li W."/>
            <person name="Guo W."/>
            <person name="Chen H."/>
            <person name="Zhou L."/>
            <person name="Ni X."/>
            <person name="Tian J."/>
            <person name="Zhou Y."/>
            <person name="Sheng Y."/>
            <person name="Liu T."/>
            <person name="Pan Y."/>
            <person name="Xia L."/>
            <person name="Li J."/>
            <person name="Zhao F."/>
            <person name="Cao W."/>
        </authorList>
    </citation>
    <scope>NUCLEOTIDE SEQUENCE</scope>
    <source>
        <strain evidence="1">Hyas-2018</strain>
    </source>
</reference>
<evidence type="ECO:0000313" key="1">
    <source>
        <dbReference type="EMBL" id="KAH6928403.1"/>
    </source>
</evidence>
<dbReference type="Proteomes" id="UP000821845">
    <property type="component" value="Chromosome 6"/>
</dbReference>
<sequence>MVQPGRPKKEPPPNVTITIDGMAIKPTQQIRILGLLLQSDARAYAAVTKIKNTSEQILSMIRRVSNRNRGLKEDDAMRLVRAFVVSRVTYSAPYLQLTKANRDTLNTMLRKATKQALGVPIYSSTQKLLDMGIHNTVEELIEAHLSNQRVRLSQTEHGRAVLRKIGWQIEPLPTKTALPEQWKEAIQTKPLPRNMQPGKDDGRRSARAKALARQLEENPRVLYADASLRKYDDRATAVATSVDKLIVSASLRTTDPAIAEEVAVALALVQPSVDTVVTDSKSAYASFRRGLISPAAQAILSKHKPPGRAIELVWIPAHSKVEGNALADHHARELSIRAEDEPAELPHPVTSFKDITKMYRNARCKLPVPHPQLTRQQQTILRRTQAGSLAHPVLLHRMYPAEHDTLCPFCKTERGTLAHIIAECKELKNPPPPLPPNTPNSQPPERWETLLSSPALPTQLALTARGQELLETYGSRE</sequence>